<sequence>MNSMQAIAVFPTIAPENLERFKELAQVMLLEVQNQESILRYDLFFNHDMTSCTVLEEYGSPEGVIEHVKKNAALLVELSALGGKIQGSVFPMSQEGSAISEIRDTWDSKFHTHFAGKN</sequence>
<dbReference type="Gene3D" id="3.30.70.100">
    <property type="match status" value="1"/>
</dbReference>
<dbReference type="EMBL" id="CAFABF010000016">
    <property type="protein sequence ID" value="CAB4824739.1"/>
    <property type="molecule type" value="Genomic_DNA"/>
</dbReference>
<organism evidence="1">
    <name type="scientific">freshwater metagenome</name>
    <dbReference type="NCBI Taxonomy" id="449393"/>
    <lineage>
        <taxon>unclassified sequences</taxon>
        <taxon>metagenomes</taxon>
        <taxon>ecological metagenomes</taxon>
    </lineage>
</organism>
<dbReference type="AlphaFoldDB" id="A0A6J6ZWI9"/>
<accession>A0A6J6ZWI9</accession>
<evidence type="ECO:0000313" key="1">
    <source>
        <dbReference type="EMBL" id="CAB4824739.1"/>
    </source>
</evidence>
<protein>
    <submittedName>
        <fullName evidence="1">Unannotated protein</fullName>
    </submittedName>
</protein>
<reference evidence="1" key="1">
    <citation type="submission" date="2020-05" db="EMBL/GenBank/DDBJ databases">
        <authorList>
            <person name="Chiriac C."/>
            <person name="Salcher M."/>
            <person name="Ghai R."/>
            <person name="Kavagutti S V."/>
        </authorList>
    </citation>
    <scope>NUCLEOTIDE SEQUENCE</scope>
</reference>
<name>A0A6J6ZWI9_9ZZZZ</name>
<proteinExistence type="predicted"/>
<gene>
    <name evidence="1" type="ORF">UFOPK3167_00525</name>
</gene>